<gene>
    <name evidence="2" type="ORF">BI364_03345</name>
</gene>
<reference evidence="3" key="1">
    <citation type="submission" date="2016-09" db="EMBL/GenBank/DDBJ databases">
        <title>Acidihalobacter prosperus F5.</title>
        <authorList>
            <person name="Khaleque H.N."/>
            <person name="Ramsay J.P."/>
            <person name="Kaksonen A.H."/>
            <person name="Boxall N.J."/>
            <person name="Watkin E.L.J."/>
        </authorList>
    </citation>
    <scope>NUCLEOTIDE SEQUENCE [LARGE SCALE GENOMIC DNA]</scope>
    <source>
        <strain evidence="3">F5</strain>
    </source>
</reference>
<dbReference type="InterPro" id="IPR015102">
    <property type="entry name" value="Tscrpt_reg_HTH_FeoC"/>
</dbReference>
<dbReference type="SUPFAM" id="SSF46785">
    <property type="entry name" value="Winged helix' DNA-binding domain"/>
    <property type="match status" value="1"/>
</dbReference>
<dbReference type="AlphaFoldDB" id="A0A1D8IL57"/>
<dbReference type="EMBL" id="CP017415">
    <property type="protein sequence ID" value="AOU97165.1"/>
    <property type="molecule type" value="Genomic_DNA"/>
</dbReference>
<dbReference type="InterPro" id="IPR036388">
    <property type="entry name" value="WH-like_DNA-bd_sf"/>
</dbReference>
<evidence type="ECO:0000313" key="2">
    <source>
        <dbReference type="EMBL" id="AOU97165.1"/>
    </source>
</evidence>
<feature type="domain" description="Transcriptional regulator HTH-type FeoC" evidence="1">
    <location>
        <begin position="5"/>
        <end position="56"/>
    </location>
</feature>
<organism evidence="2 3">
    <name type="scientific">Acidihalobacter yilgarnensis</name>
    <dbReference type="NCBI Taxonomy" id="2819280"/>
    <lineage>
        <taxon>Bacteria</taxon>
        <taxon>Pseudomonadati</taxon>
        <taxon>Pseudomonadota</taxon>
        <taxon>Gammaproteobacteria</taxon>
        <taxon>Chromatiales</taxon>
        <taxon>Ectothiorhodospiraceae</taxon>
        <taxon>Acidihalobacter</taxon>
    </lineage>
</organism>
<name>A0A1D8IL57_9GAMM</name>
<protein>
    <recommendedName>
        <fullName evidence="1">Transcriptional regulator HTH-type FeoC domain-containing protein</fullName>
    </recommendedName>
</protein>
<dbReference type="KEGG" id="aprs:BI364_03345"/>
<accession>A0A1D8IL57</accession>
<dbReference type="Proteomes" id="UP000095401">
    <property type="component" value="Chromosome"/>
</dbReference>
<sequence length="68" mass="7338">MGPAAVKAYLAERGRAPMSDLVHRFDSDPRALLGVLEFWMRRGKVRRLAGDACSGGVVEVAGLPVSRN</sequence>
<keyword evidence="3" id="KW-1185">Reference proteome</keyword>
<evidence type="ECO:0000313" key="3">
    <source>
        <dbReference type="Proteomes" id="UP000095401"/>
    </source>
</evidence>
<dbReference type="RefSeq" id="WP_070077553.1">
    <property type="nucleotide sequence ID" value="NZ_CP017415.1"/>
</dbReference>
<dbReference type="Pfam" id="PF09012">
    <property type="entry name" value="FeoC"/>
    <property type="match status" value="1"/>
</dbReference>
<proteinExistence type="predicted"/>
<dbReference type="Gene3D" id="1.10.10.10">
    <property type="entry name" value="Winged helix-like DNA-binding domain superfamily/Winged helix DNA-binding domain"/>
    <property type="match status" value="1"/>
</dbReference>
<evidence type="ECO:0000259" key="1">
    <source>
        <dbReference type="Pfam" id="PF09012"/>
    </source>
</evidence>
<dbReference type="InterPro" id="IPR036390">
    <property type="entry name" value="WH_DNA-bd_sf"/>
</dbReference>